<evidence type="ECO:0000313" key="7">
    <source>
        <dbReference type="EMBL" id="KNC56452.1"/>
    </source>
</evidence>
<dbReference type="SMART" id="SM00320">
    <property type="entry name" value="WD40"/>
    <property type="match status" value="5"/>
</dbReference>
<keyword evidence="3" id="KW-0677">Repeat</keyword>
<feature type="repeat" description="WD" evidence="6">
    <location>
        <begin position="390"/>
        <end position="432"/>
    </location>
</feature>
<dbReference type="SUPFAM" id="SSF50978">
    <property type="entry name" value="WD40 repeat-like"/>
    <property type="match status" value="1"/>
</dbReference>
<dbReference type="eggNOG" id="KOG1034">
    <property type="taxonomic scope" value="Eukaryota"/>
</dbReference>
<evidence type="ECO:0000256" key="4">
    <source>
        <dbReference type="ARBA" id="ARBA00023015"/>
    </source>
</evidence>
<dbReference type="EMBL" id="GL349441">
    <property type="protein sequence ID" value="KNC56452.1"/>
    <property type="molecule type" value="Genomic_DNA"/>
</dbReference>
<dbReference type="InterPro" id="IPR015943">
    <property type="entry name" value="WD40/YVTN_repeat-like_dom_sf"/>
</dbReference>
<dbReference type="InterPro" id="IPR001680">
    <property type="entry name" value="WD40_rpt"/>
</dbReference>
<keyword evidence="4" id="KW-0805">Transcription regulation</keyword>
<dbReference type="Gene3D" id="2.130.10.10">
    <property type="entry name" value="YVTN repeat-like/Quinoprotein amine dehydrogenase"/>
    <property type="match status" value="1"/>
</dbReference>
<dbReference type="GeneID" id="25562103"/>
<evidence type="ECO:0000256" key="5">
    <source>
        <dbReference type="ARBA" id="ARBA00023163"/>
    </source>
</evidence>
<evidence type="ECO:0000313" key="8">
    <source>
        <dbReference type="Proteomes" id="UP000054408"/>
    </source>
</evidence>
<dbReference type="Pfam" id="PF00400">
    <property type="entry name" value="WD40"/>
    <property type="match status" value="2"/>
</dbReference>
<proteinExistence type="inferred from homology"/>
<reference evidence="7 8" key="1">
    <citation type="submission" date="2010-05" db="EMBL/GenBank/DDBJ databases">
        <title>The Genome Sequence of Thecamonas trahens ATCC 50062.</title>
        <authorList>
            <consortium name="The Broad Institute Genome Sequencing Platform"/>
            <person name="Russ C."/>
            <person name="Cuomo C."/>
            <person name="Shea T."/>
            <person name="Young S.K."/>
            <person name="Zeng Q."/>
            <person name="Koehrsen M."/>
            <person name="Haas B."/>
            <person name="Borodovsky M."/>
            <person name="Guigo R."/>
            <person name="Alvarado L."/>
            <person name="Berlin A."/>
            <person name="Bochicchio J."/>
            <person name="Borenstein D."/>
            <person name="Chapman S."/>
            <person name="Chen Z."/>
            <person name="Freedman E."/>
            <person name="Gellesch M."/>
            <person name="Goldberg J."/>
            <person name="Griggs A."/>
            <person name="Gujja S."/>
            <person name="Heilman E."/>
            <person name="Heiman D."/>
            <person name="Hepburn T."/>
            <person name="Howarth C."/>
            <person name="Jen D."/>
            <person name="Larson L."/>
            <person name="Mehta T."/>
            <person name="Park D."/>
            <person name="Pearson M."/>
            <person name="Roberts A."/>
            <person name="Saif S."/>
            <person name="Shenoy N."/>
            <person name="Sisk P."/>
            <person name="Stolte C."/>
            <person name="Sykes S."/>
            <person name="Thomson T."/>
            <person name="Walk T."/>
            <person name="White J."/>
            <person name="Yandava C."/>
            <person name="Burger G."/>
            <person name="Gray M.W."/>
            <person name="Holland P.W.H."/>
            <person name="King N."/>
            <person name="Lang F.B.F."/>
            <person name="Roger A.J."/>
            <person name="Ruiz-Trillo I."/>
            <person name="Lander E."/>
            <person name="Nusbaum C."/>
        </authorList>
    </citation>
    <scope>NUCLEOTIDE SEQUENCE [LARGE SCALE GENOMIC DNA]</scope>
    <source>
        <strain evidence="7 8">ATCC 50062</strain>
    </source>
</reference>
<keyword evidence="8" id="KW-1185">Reference proteome</keyword>
<feature type="repeat" description="WD" evidence="6">
    <location>
        <begin position="436"/>
        <end position="477"/>
    </location>
</feature>
<dbReference type="PROSITE" id="PS00678">
    <property type="entry name" value="WD_REPEATS_1"/>
    <property type="match status" value="1"/>
</dbReference>
<organism evidence="7 8">
    <name type="scientific">Thecamonas trahens ATCC 50062</name>
    <dbReference type="NCBI Taxonomy" id="461836"/>
    <lineage>
        <taxon>Eukaryota</taxon>
        <taxon>Apusozoa</taxon>
        <taxon>Apusomonadida</taxon>
        <taxon>Apusomonadidae</taxon>
        <taxon>Thecamonas</taxon>
    </lineage>
</organism>
<sequence length="685" mass="72991">MSGSGGARVQRQDYHAQLLRRQSTTAVGVAINPWHPPQDEEATAAAGLTGCDSDDDQHAPLPAKVVSTAASLGIAMPEGASALVHPSVKRERWRAMRAASDLVEDLAIAAAAEGSSRDPRSKAFAPHMSARRTAVRAEIREAVNGSRAALALRERDVRQSGTIPAVADALASLDSIVLPYFLRQPSVACFDAPVDPSKPATDNLARKAEDRLADAYSTSLGWDKRLASGNALPSQALDALEALYVADDGEVFGAEAEACPPAQEPAAASPADIDPPPLPPSPGLGSFAHVNAIKLNFSQTSSYRIAFNTLNPRLFDVFAVLLGTGVAVLQCCANGSMRLLQLYDESSARTLYSLAWLHEPATGHALLAVGAADGVIRVMDTTTQKVVHTLRGHGGAVHELRVHPLDDCLLFSASEDHSARLWNVQTERTVAIFGGDGGHVSEMLTLDIHPDGTEMATGSMDRSVRVWQLNTVRLLRAMEASYKAEDPSRPWKAVFVSHPAFWSFRIHTNYVDSLRYVGDTLCTKSVESTIVRWTPLALSDPKTGDMFYEVFNDTALVSHGGFVDVLAAMRYTGGDLWYTPMDLSASARFLAVGTSQSQVFVFDVDAEPDFSSGTASVTPLYTLNCNAPGLDTEASGFGTIRAVSFSAHPPSEGPLLVAVADDGVIHLFNSAAVEPKPPSAATSAR</sequence>
<dbReference type="OrthoDB" id="7318948at2759"/>
<dbReference type="PANTHER" id="PTHR10253">
    <property type="entry name" value="POLYCOMB PROTEIN"/>
    <property type="match status" value="1"/>
</dbReference>
<keyword evidence="2 6" id="KW-0853">WD repeat</keyword>
<dbReference type="PROSITE" id="PS50294">
    <property type="entry name" value="WD_REPEATS_REGION"/>
    <property type="match status" value="2"/>
</dbReference>
<gene>
    <name evidence="7" type="ORF">AMSG_02422</name>
</gene>
<accession>A0A0L0DW96</accession>
<keyword evidence="5" id="KW-0804">Transcription</keyword>
<dbReference type="RefSeq" id="XP_013760964.1">
    <property type="nucleotide sequence ID" value="XM_013905510.1"/>
</dbReference>
<evidence type="ECO:0000256" key="6">
    <source>
        <dbReference type="PROSITE-ProRule" id="PRU00221"/>
    </source>
</evidence>
<evidence type="ECO:0000256" key="3">
    <source>
        <dbReference type="ARBA" id="ARBA00022737"/>
    </source>
</evidence>
<name>A0A0L0DW96_THETB</name>
<comment type="similarity">
    <text evidence="1">Belongs to the WD repeat ESC family.</text>
</comment>
<dbReference type="InterPro" id="IPR051243">
    <property type="entry name" value="PcG_WD-repeat"/>
</dbReference>
<protein>
    <submittedName>
        <fullName evidence="7">Polycomb protein eed</fullName>
    </submittedName>
</protein>
<evidence type="ECO:0000256" key="2">
    <source>
        <dbReference type="ARBA" id="ARBA00022574"/>
    </source>
</evidence>
<dbReference type="InterPro" id="IPR019775">
    <property type="entry name" value="WD40_repeat_CS"/>
</dbReference>
<dbReference type="PROSITE" id="PS50082">
    <property type="entry name" value="WD_REPEATS_2"/>
    <property type="match status" value="2"/>
</dbReference>
<dbReference type="InterPro" id="IPR036322">
    <property type="entry name" value="WD40_repeat_dom_sf"/>
</dbReference>
<evidence type="ECO:0000256" key="1">
    <source>
        <dbReference type="ARBA" id="ARBA00008075"/>
    </source>
</evidence>
<dbReference type="Proteomes" id="UP000054408">
    <property type="component" value="Unassembled WGS sequence"/>
</dbReference>
<dbReference type="AlphaFoldDB" id="A0A0L0DW96"/>
<dbReference type="STRING" id="461836.A0A0L0DW96"/>